<evidence type="ECO:0000256" key="2">
    <source>
        <dbReference type="ARBA" id="ARBA00022630"/>
    </source>
</evidence>
<dbReference type="PROSITE" id="PS51645">
    <property type="entry name" value="PHR_CRY_ALPHA_BETA"/>
    <property type="match status" value="1"/>
</dbReference>
<dbReference type="HOGENOM" id="CLU_010348_2_2_7"/>
<keyword evidence="9" id="KW-1185">Reference proteome</keyword>
<comment type="cofactor">
    <cofactor evidence="4">
        <name>FAD</name>
        <dbReference type="ChEBI" id="CHEBI:57692"/>
    </cofactor>
    <text evidence="4">Binds 1 FAD per subunit.</text>
</comment>
<dbReference type="Gene3D" id="1.25.40.80">
    <property type="match status" value="1"/>
</dbReference>
<dbReference type="Proteomes" id="UP000000422">
    <property type="component" value="Chromosome"/>
</dbReference>
<dbReference type="AlphaFoldDB" id="Q7M8M8"/>
<comment type="cofactor">
    <cofactor evidence="1">
        <name>(6R)-5,10-methylene-5,6,7,8-tetrahydrofolate</name>
        <dbReference type="ChEBI" id="CHEBI:15636"/>
    </cofactor>
</comment>
<dbReference type="InterPro" id="IPR036155">
    <property type="entry name" value="Crypto/Photolyase_N_sf"/>
</dbReference>
<evidence type="ECO:0000256" key="4">
    <source>
        <dbReference type="PIRSR" id="PIRSR602081-1"/>
    </source>
</evidence>
<gene>
    <name evidence="8" type="ordered locus">WS1544</name>
</gene>
<dbReference type="KEGG" id="wsu:WS1544"/>
<dbReference type="STRING" id="273121.WS1544"/>
<keyword evidence="3 4" id="KW-0274">FAD</keyword>
<feature type="site" description="Electron transfer via tryptophanyl radical" evidence="5">
    <location>
        <position position="338"/>
    </location>
</feature>
<dbReference type="EC" id="4.1.99.3" evidence="8"/>
<dbReference type="RefSeq" id="WP_011139371.1">
    <property type="nucleotide sequence ID" value="NC_005090.1"/>
</dbReference>
<keyword evidence="8" id="KW-0456">Lyase</keyword>
<feature type="binding site" evidence="4">
    <location>
        <position position="253"/>
    </location>
    <ligand>
        <name>FAD</name>
        <dbReference type="ChEBI" id="CHEBI:57692"/>
    </ligand>
</feature>
<protein>
    <submittedName>
        <fullName evidence="8">DEOXYRIBODIPYRIMIDINE PHOTOLYASE DNA PHOTOLYASEPHOTOREACTIVATING ENZYME</fullName>
        <ecNumber evidence="8">4.1.99.3</ecNumber>
    </submittedName>
</protein>
<dbReference type="EMBL" id="BX571661">
    <property type="protein sequence ID" value="CAE10587.1"/>
    <property type="molecule type" value="Genomic_DNA"/>
</dbReference>
<dbReference type="InterPro" id="IPR036134">
    <property type="entry name" value="Crypto/Photolyase_FAD-like_sf"/>
</dbReference>
<dbReference type="GO" id="GO:0003904">
    <property type="term" value="F:deoxyribodipyrimidine photo-lyase activity"/>
    <property type="evidence" value="ECO:0007669"/>
    <property type="project" value="UniProtKB-EC"/>
</dbReference>
<dbReference type="eggNOG" id="COG0415">
    <property type="taxonomic scope" value="Bacteria"/>
</dbReference>
<keyword evidence="6" id="KW-0157">Chromophore</keyword>
<dbReference type="Pfam" id="PF00875">
    <property type="entry name" value="DNA_photolyase"/>
    <property type="match status" value="1"/>
</dbReference>
<dbReference type="Gene3D" id="1.10.579.10">
    <property type="entry name" value="DNA Cyclobutane Dipyrimidine Photolyase, subunit A, domain 3"/>
    <property type="match status" value="1"/>
</dbReference>
<dbReference type="InterPro" id="IPR014729">
    <property type="entry name" value="Rossmann-like_a/b/a_fold"/>
</dbReference>
<evidence type="ECO:0000259" key="7">
    <source>
        <dbReference type="PROSITE" id="PS51645"/>
    </source>
</evidence>
<dbReference type="InterPro" id="IPR005101">
    <property type="entry name" value="Cryptochr/Photolyase_FAD-bd"/>
</dbReference>
<feature type="binding site" evidence="4">
    <location>
        <begin position="219"/>
        <end position="223"/>
    </location>
    <ligand>
        <name>FAD</name>
        <dbReference type="ChEBI" id="CHEBI:57692"/>
    </ligand>
</feature>
<evidence type="ECO:0000256" key="3">
    <source>
        <dbReference type="ARBA" id="ARBA00022827"/>
    </source>
</evidence>
<dbReference type="GO" id="GO:0003677">
    <property type="term" value="F:DNA binding"/>
    <property type="evidence" value="ECO:0007669"/>
    <property type="project" value="TreeGrafter"/>
</dbReference>
<dbReference type="PRINTS" id="PR00147">
    <property type="entry name" value="DNAPHOTLYASE"/>
</dbReference>
<keyword evidence="2 4" id="KW-0285">Flavoprotein</keyword>
<evidence type="ECO:0000313" key="9">
    <source>
        <dbReference type="Proteomes" id="UP000000422"/>
    </source>
</evidence>
<dbReference type="GO" id="GO:0071949">
    <property type="term" value="F:FAD binding"/>
    <property type="evidence" value="ECO:0007669"/>
    <property type="project" value="TreeGrafter"/>
</dbReference>
<feature type="binding site" evidence="4">
    <location>
        <begin position="351"/>
        <end position="353"/>
    </location>
    <ligand>
        <name>FAD</name>
        <dbReference type="ChEBI" id="CHEBI:57692"/>
    </ligand>
</feature>
<feature type="site" description="Electron transfer via tryptophanyl radical" evidence="5">
    <location>
        <position position="361"/>
    </location>
</feature>
<evidence type="ECO:0000313" key="8">
    <source>
        <dbReference type="EMBL" id="CAE10587.1"/>
    </source>
</evidence>
<reference evidence="8 9" key="1">
    <citation type="journal article" date="2003" name="Proc. Natl. Acad. Sci. U.S.A.">
        <title>Complete genome sequence and analysis of Wolinella succinogenes.</title>
        <authorList>
            <person name="Baar C."/>
            <person name="Eppinger M."/>
            <person name="Raddatz G."/>
            <person name="Simon JM."/>
            <person name="Lanz C."/>
            <person name="Klimmek O."/>
            <person name="Nandakumar R."/>
            <person name="Gross R."/>
            <person name="Rosinus A."/>
            <person name="Keller H."/>
            <person name="Jagtap P."/>
            <person name="Linke B."/>
            <person name="Meyer F."/>
            <person name="Lederer H."/>
            <person name="Schuster S.C."/>
        </authorList>
    </citation>
    <scope>NUCLEOTIDE SEQUENCE [LARGE SCALE GENOMIC DNA]</scope>
    <source>
        <strain evidence="9">ATCC 29543 / DSM 1740 / CCUG 13145 / JCM 31913 / LMG 7466 / NCTC 11488 / FDC 602W</strain>
    </source>
</reference>
<evidence type="ECO:0000256" key="5">
    <source>
        <dbReference type="PIRSR" id="PIRSR602081-2"/>
    </source>
</evidence>
<dbReference type="PANTHER" id="PTHR11455">
    <property type="entry name" value="CRYPTOCHROME"/>
    <property type="match status" value="1"/>
</dbReference>
<evidence type="ECO:0000256" key="1">
    <source>
        <dbReference type="ARBA" id="ARBA00001932"/>
    </source>
</evidence>
<evidence type="ECO:0000256" key="6">
    <source>
        <dbReference type="RuleBase" id="RU004182"/>
    </source>
</evidence>
<organism evidence="9">
    <name type="scientific">Wolinella succinogenes (strain ATCC 29543 / DSM 1740 / CCUG 13145 / JCM 31913 / LMG 7466 / NCTC 11488 / FDC 602W)</name>
    <name type="common">Vibrio succinogenes</name>
    <dbReference type="NCBI Taxonomy" id="273121"/>
    <lineage>
        <taxon>Bacteria</taxon>
        <taxon>Pseudomonadati</taxon>
        <taxon>Campylobacterota</taxon>
        <taxon>Epsilonproteobacteria</taxon>
        <taxon>Campylobacterales</taxon>
        <taxon>Helicobacteraceae</taxon>
        <taxon>Wolinella</taxon>
    </lineage>
</organism>
<dbReference type="InterPro" id="IPR002081">
    <property type="entry name" value="Cryptochrome/DNA_photolyase_1"/>
</dbReference>
<dbReference type="InterPro" id="IPR006050">
    <property type="entry name" value="DNA_photolyase_N"/>
</dbReference>
<dbReference type="Pfam" id="PF03441">
    <property type="entry name" value="FAD_binding_7"/>
    <property type="match status" value="1"/>
</dbReference>
<feature type="site" description="Electron transfer via tryptophanyl radical" evidence="5">
    <location>
        <position position="285"/>
    </location>
</feature>
<proteinExistence type="inferred from homology"/>
<accession>Q7M8M8</accession>
<dbReference type="SUPFAM" id="SSF48173">
    <property type="entry name" value="Cryptochrome/photolyase FAD-binding domain"/>
    <property type="match status" value="1"/>
</dbReference>
<dbReference type="PANTHER" id="PTHR11455:SF9">
    <property type="entry name" value="CRYPTOCHROME CIRCADIAN CLOCK 5 ISOFORM X1"/>
    <property type="match status" value="1"/>
</dbReference>
<feature type="binding site" evidence="4">
    <location>
        <begin position="256"/>
        <end position="263"/>
    </location>
    <ligand>
        <name>FAD</name>
        <dbReference type="ChEBI" id="CHEBI:57692"/>
    </ligand>
</feature>
<feature type="domain" description="Photolyase/cryptochrome alpha/beta" evidence="7">
    <location>
        <begin position="1"/>
        <end position="121"/>
    </location>
</feature>
<name>Q7M8M8_WOLSU</name>
<dbReference type="SUPFAM" id="SSF52425">
    <property type="entry name" value="Cryptochrome/photolyase, N-terminal domain"/>
    <property type="match status" value="1"/>
</dbReference>
<comment type="similarity">
    <text evidence="6">Belongs to the DNA photolyase family.</text>
</comment>
<dbReference type="Gene3D" id="3.40.50.620">
    <property type="entry name" value="HUPs"/>
    <property type="match status" value="1"/>
</dbReference>
<feature type="binding site" evidence="4">
    <location>
        <position position="207"/>
    </location>
    <ligand>
        <name>FAD</name>
        <dbReference type="ChEBI" id="CHEBI:57692"/>
    </ligand>
</feature>
<sequence length="447" mass="52210">MKSLIWFRRDLRLEDNRTFEQASGEVLPLFIFDSHLLSPLPKEDRRVGYIYGEVMRLKSELRARGLDLAIFYGEPLKILSRLKEQGFSRLFASQDYDSYALSRDEAARELLDCRFVLDNYLFDPNEVLKKEGSPYTIFSAYYNQSLKILSEGHYAKGLDLPKKLAPYPIPAPPSLESMGFSPLPLLESLKILPQKRLEEFSSKITRYALDRDSLEAEATSGLSLFLRFGTLGVREVIRRLKVWQEEGIKVAPFYRQILWREFYAMLLYHFPHSEREDFKPMQMRWSESQERLERWQKGECGVPLVDAGMRELNHTGFMHNRARMVCASFLTKNLHLHWSWGERYFASKLLDYDVAQNAGNWQWCAGSGADAQPFFRIFNPYTQSLKFDPKGEYVKRWIPELRGISTQNWSSEERWEGLKERYLAPIVSAKRSAQEAKAMQNTLRVSS</sequence>